<accession>A0AC35F3H5</accession>
<proteinExistence type="predicted"/>
<name>A0AC35F3H5_9BILA</name>
<evidence type="ECO:0000313" key="1">
    <source>
        <dbReference type="Proteomes" id="UP000887580"/>
    </source>
</evidence>
<organism evidence="1 2">
    <name type="scientific">Panagrolaimus sp. PS1159</name>
    <dbReference type="NCBI Taxonomy" id="55785"/>
    <lineage>
        <taxon>Eukaryota</taxon>
        <taxon>Metazoa</taxon>
        <taxon>Ecdysozoa</taxon>
        <taxon>Nematoda</taxon>
        <taxon>Chromadorea</taxon>
        <taxon>Rhabditida</taxon>
        <taxon>Tylenchina</taxon>
        <taxon>Panagrolaimomorpha</taxon>
        <taxon>Panagrolaimoidea</taxon>
        <taxon>Panagrolaimidae</taxon>
        <taxon>Panagrolaimus</taxon>
    </lineage>
</organism>
<evidence type="ECO:0000313" key="2">
    <source>
        <dbReference type="WBParaSite" id="PS1159_v2.g13501.t1"/>
    </source>
</evidence>
<reference evidence="2" key="1">
    <citation type="submission" date="2022-11" db="UniProtKB">
        <authorList>
            <consortium name="WormBaseParasite"/>
        </authorList>
    </citation>
    <scope>IDENTIFICATION</scope>
</reference>
<dbReference type="WBParaSite" id="PS1159_v2.g13501.t1">
    <property type="protein sequence ID" value="PS1159_v2.g13501.t1"/>
    <property type="gene ID" value="PS1159_v2.g13501"/>
</dbReference>
<protein>
    <submittedName>
        <fullName evidence="2">Uncharacterized protein</fullName>
    </submittedName>
</protein>
<dbReference type="Proteomes" id="UP000887580">
    <property type="component" value="Unplaced"/>
</dbReference>
<sequence length="453" mass="49950">MDKGNDTDSSSVTNQDLDEMIVVKKKRRNRIKNNVSQTPGTATHSRSLPDSKSPRWDKQRQKVNTDAKLKPLKISTASFDMDQDFPPLSSHPVSASNRREKIQSSDKQQVHPSKSDGDLPTPTNIKKAFEEETTSSIEDGTQMASESVSNEVYVVVANENKEKEKKEDAHLRQEHEEAMENLSHRSEMQCETEDGEQPAIINDIHRDISNEERRGNPPMNPPYVSPTQTPSGYPMYYSSGSNQSYHNAYAHLQSLPSHPPTRFTPQQTFLPMQMQFPYPTSATERFQGPSFYQQHPMHANVAPIPGISRSSVYSSVSASSSASANEKPGERENTVEMSPATTPVADYNGHRPPSIPATISGIQTPSSSLVQNRPFVENNYDNHIHPPGFSAPPGMDRSYGIPTSMPHSVSQISVTDSTMVRMADSNNSPLSRSPDSVTSSHPATTTGSSNSDP</sequence>